<keyword evidence="4" id="KW-0804">Transcription</keyword>
<dbReference type="PROSITE" id="PS50943">
    <property type="entry name" value="HTH_CROC1"/>
    <property type="match status" value="1"/>
</dbReference>
<dbReference type="PATRIC" id="fig|1423760.3.peg.756"/>
<evidence type="ECO:0000256" key="4">
    <source>
        <dbReference type="ARBA" id="ARBA00023163"/>
    </source>
</evidence>
<feature type="domain" description="HTH cro/C1-type" evidence="6">
    <location>
        <begin position="10"/>
        <end position="52"/>
    </location>
</feature>
<dbReference type="InterPro" id="IPR000843">
    <property type="entry name" value="HTH_LacI"/>
</dbReference>
<dbReference type="PROSITE" id="PS00356">
    <property type="entry name" value="HTH_LACI_1"/>
    <property type="match status" value="1"/>
</dbReference>
<dbReference type="AlphaFoldDB" id="A0A0R1ULC0"/>
<dbReference type="Gene3D" id="3.40.50.2300">
    <property type="match status" value="2"/>
</dbReference>
<dbReference type="InterPro" id="IPR010982">
    <property type="entry name" value="Lambda_DNA-bd_dom_sf"/>
</dbReference>
<dbReference type="Proteomes" id="UP000050816">
    <property type="component" value="Unassembled WGS sequence"/>
</dbReference>
<name>A0A0R1ULC0_9LACO</name>
<dbReference type="PANTHER" id="PTHR30146">
    <property type="entry name" value="LACI-RELATED TRANSCRIPTIONAL REPRESSOR"/>
    <property type="match status" value="1"/>
</dbReference>
<dbReference type="CDD" id="cd01392">
    <property type="entry name" value="HTH_LacI"/>
    <property type="match status" value="1"/>
</dbReference>
<proteinExistence type="predicted"/>
<evidence type="ECO:0000256" key="2">
    <source>
        <dbReference type="ARBA" id="ARBA00023015"/>
    </source>
</evidence>
<dbReference type="SUPFAM" id="SSF47413">
    <property type="entry name" value="lambda repressor-like DNA-binding domains"/>
    <property type="match status" value="1"/>
</dbReference>
<evidence type="ECO:0000259" key="6">
    <source>
        <dbReference type="PROSITE" id="PS50943"/>
    </source>
</evidence>
<evidence type="ECO:0000256" key="1">
    <source>
        <dbReference type="ARBA" id="ARBA00022491"/>
    </source>
</evidence>
<dbReference type="CDD" id="cd06291">
    <property type="entry name" value="PBP1_Qymf-like"/>
    <property type="match status" value="1"/>
</dbReference>
<keyword evidence="2" id="KW-0805">Transcription regulation</keyword>
<organism evidence="7 8">
    <name type="scientific">Limosilactobacillus ingluviei DSM 15946</name>
    <dbReference type="NCBI Taxonomy" id="1423760"/>
    <lineage>
        <taxon>Bacteria</taxon>
        <taxon>Bacillati</taxon>
        <taxon>Bacillota</taxon>
        <taxon>Bacilli</taxon>
        <taxon>Lactobacillales</taxon>
        <taxon>Lactobacillaceae</taxon>
        <taxon>Limosilactobacillus</taxon>
    </lineage>
</organism>
<dbReference type="InterPro" id="IPR001387">
    <property type="entry name" value="Cro/C1-type_HTH"/>
</dbReference>
<keyword evidence="3" id="KW-0238">DNA-binding</keyword>
<dbReference type="EMBL" id="AZFK01000016">
    <property type="protein sequence ID" value="KRL91765.1"/>
    <property type="molecule type" value="Genomic_DNA"/>
</dbReference>
<gene>
    <name evidence="7" type="ORF">FC43_GL000735</name>
</gene>
<dbReference type="PROSITE" id="PS50932">
    <property type="entry name" value="HTH_LACI_2"/>
    <property type="match status" value="1"/>
</dbReference>
<dbReference type="SUPFAM" id="SSF53822">
    <property type="entry name" value="Periplasmic binding protein-like I"/>
    <property type="match status" value="1"/>
</dbReference>
<dbReference type="InterPro" id="IPR028082">
    <property type="entry name" value="Peripla_BP_I"/>
</dbReference>
<dbReference type="GO" id="GO:0003700">
    <property type="term" value="F:DNA-binding transcription factor activity"/>
    <property type="evidence" value="ECO:0007669"/>
    <property type="project" value="TreeGrafter"/>
</dbReference>
<dbReference type="PRINTS" id="PR00036">
    <property type="entry name" value="HTHLACI"/>
</dbReference>
<comment type="caution">
    <text evidence="7">The sequence shown here is derived from an EMBL/GenBank/DDBJ whole genome shotgun (WGS) entry which is preliminary data.</text>
</comment>
<dbReference type="InterPro" id="IPR001761">
    <property type="entry name" value="Peripla_BP/Lac1_sug-bd_dom"/>
</dbReference>
<sequence>MEFEKMVAKLKDVAKLAGVSVTTVSRVINNYGSLSKKTIYKVHQAMQELNYQPNALARAMQGKPSNFIGLIFPNLTNPFYAELVNELESRLFAKGYKTIIASAAENEQIEHEYLGMLMANQVDGIISGSHNLGIEEYKQVGAPIVSFDRYLAEGIPIVTSDSYSGGRLAADYLVNWGCQNLAVLIDEDTSSSPTINRVQGVVDYMNEHDFEYTPLDVNEIQVEEVFPGDFDGVLAPDDEFALQIRSLAERAGKVFGKDFIVTGYNGSHLVQKIAPDLPTVVRPVDSLADELIDTLLKRIADPTKPLPSKELPVRLANPLPN</sequence>
<dbReference type="GO" id="GO:0000976">
    <property type="term" value="F:transcription cis-regulatory region binding"/>
    <property type="evidence" value="ECO:0007669"/>
    <property type="project" value="TreeGrafter"/>
</dbReference>
<keyword evidence="1" id="KW-0678">Repressor</keyword>
<evidence type="ECO:0000256" key="3">
    <source>
        <dbReference type="ARBA" id="ARBA00023125"/>
    </source>
</evidence>
<evidence type="ECO:0000313" key="8">
    <source>
        <dbReference type="Proteomes" id="UP000050816"/>
    </source>
</evidence>
<reference evidence="7 8" key="1">
    <citation type="journal article" date="2015" name="Genome Announc.">
        <title>Expanding the biotechnology potential of lactobacilli through comparative genomics of 213 strains and associated genera.</title>
        <authorList>
            <person name="Sun Z."/>
            <person name="Harris H.M."/>
            <person name="McCann A."/>
            <person name="Guo C."/>
            <person name="Argimon S."/>
            <person name="Zhang W."/>
            <person name="Yang X."/>
            <person name="Jeffery I.B."/>
            <person name="Cooney J.C."/>
            <person name="Kagawa T.F."/>
            <person name="Liu W."/>
            <person name="Song Y."/>
            <person name="Salvetti E."/>
            <person name="Wrobel A."/>
            <person name="Rasinkangas P."/>
            <person name="Parkhill J."/>
            <person name="Rea M.C."/>
            <person name="O'Sullivan O."/>
            <person name="Ritari J."/>
            <person name="Douillard F.P."/>
            <person name="Paul Ross R."/>
            <person name="Yang R."/>
            <person name="Briner A.E."/>
            <person name="Felis G.E."/>
            <person name="de Vos W.M."/>
            <person name="Barrangou R."/>
            <person name="Klaenhammer T.R."/>
            <person name="Caufield P.W."/>
            <person name="Cui Y."/>
            <person name="Zhang H."/>
            <person name="O'Toole P.W."/>
        </authorList>
    </citation>
    <scope>NUCLEOTIDE SEQUENCE [LARGE SCALE GENOMIC DNA]</scope>
    <source>
        <strain evidence="7 8">DSM 15946</strain>
    </source>
</reference>
<protein>
    <submittedName>
        <fullName evidence="7">Transcriptional regulator</fullName>
    </submittedName>
</protein>
<dbReference type="Pfam" id="PF00532">
    <property type="entry name" value="Peripla_BP_1"/>
    <property type="match status" value="1"/>
</dbReference>
<dbReference type="Pfam" id="PF00356">
    <property type="entry name" value="LacI"/>
    <property type="match status" value="1"/>
</dbReference>
<dbReference type="Gene3D" id="1.10.260.40">
    <property type="entry name" value="lambda repressor-like DNA-binding domains"/>
    <property type="match status" value="1"/>
</dbReference>
<feature type="domain" description="HTH lacI-type" evidence="5">
    <location>
        <begin position="8"/>
        <end position="62"/>
    </location>
</feature>
<accession>A0A0R1ULC0</accession>
<dbReference type="SMART" id="SM00354">
    <property type="entry name" value="HTH_LACI"/>
    <property type="match status" value="1"/>
</dbReference>
<evidence type="ECO:0000313" key="7">
    <source>
        <dbReference type="EMBL" id="KRL91765.1"/>
    </source>
</evidence>
<dbReference type="PANTHER" id="PTHR30146:SF95">
    <property type="entry name" value="RIBOSE OPERON REPRESSOR"/>
    <property type="match status" value="1"/>
</dbReference>
<evidence type="ECO:0000259" key="5">
    <source>
        <dbReference type="PROSITE" id="PS50932"/>
    </source>
</evidence>